<comment type="caution">
    <text evidence="2">The sequence shown here is derived from an EMBL/GenBank/DDBJ whole genome shotgun (WGS) entry which is preliminary data.</text>
</comment>
<dbReference type="OrthoDB" id="2505542at2759"/>
<organism evidence="2 3">
    <name type="scientific">Puccinia sorghi</name>
    <dbReference type="NCBI Taxonomy" id="27349"/>
    <lineage>
        <taxon>Eukaryota</taxon>
        <taxon>Fungi</taxon>
        <taxon>Dikarya</taxon>
        <taxon>Basidiomycota</taxon>
        <taxon>Pucciniomycotina</taxon>
        <taxon>Pucciniomycetes</taxon>
        <taxon>Pucciniales</taxon>
        <taxon>Pucciniaceae</taxon>
        <taxon>Puccinia</taxon>
    </lineage>
</organism>
<accession>A0A0L6UYH5</accession>
<evidence type="ECO:0000313" key="3">
    <source>
        <dbReference type="Proteomes" id="UP000037035"/>
    </source>
</evidence>
<dbReference type="EMBL" id="LAVV01008177">
    <property type="protein sequence ID" value="KNZ53549.1"/>
    <property type="molecule type" value="Genomic_DNA"/>
</dbReference>
<feature type="region of interest" description="Disordered" evidence="1">
    <location>
        <begin position="1"/>
        <end position="107"/>
    </location>
</feature>
<dbReference type="AlphaFoldDB" id="A0A0L6UYH5"/>
<evidence type="ECO:0000256" key="1">
    <source>
        <dbReference type="SAM" id="MobiDB-lite"/>
    </source>
</evidence>
<dbReference type="Proteomes" id="UP000037035">
    <property type="component" value="Unassembled WGS sequence"/>
</dbReference>
<feature type="compositionally biased region" description="Low complexity" evidence="1">
    <location>
        <begin position="47"/>
        <end position="74"/>
    </location>
</feature>
<dbReference type="VEuPathDB" id="FungiDB:VP01_3207g2"/>
<name>A0A0L6UYH5_9BASI</name>
<gene>
    <name evidence="2" type="ORF">VP01_3207g2</name>
</gene>
<keyword evidence="3" id="KW-1185">Reference proteome</keyword>
<proteinExistence type="predicted"/>
<protein>
    <submittedName>
        <fullName evidence="2">Uncharacterized protein</fullName>
    </submittedName>
</protein>
<reference evidence="2 3" key="1">
    <citation type="submission" date="2015-08" db="EMBL/GenBank/DDBJ databases">
        <title>Next Generation Sequencing and Analysis of the Genome of Puccinia sorghi L Schw, the Causal Agent of Maize Common Rust.</title>
        <authorList>
            <person name="Rochi L."/>
            <person name="Burguener G."/>
            <person name="Darino M."/>
            <person name="Turjanski A."/>
            <person name="Kreff E."/>
            <person name="Dieguez M.J."/>
            <person name="Sacco F."/>
        </authorList>
    </citation>
    <scope>NUCLEOTIDE SEQUENCE [LARGE SCALE GENOMIC DNA]</scope>
    <source>
        <strain evidence="2 3">RO10H11247</strain>
    </source>
</reference>
<sequence length="243" mass="26607">MCMPSERQIRSSGNLTPPVENTEALICARNAERRRLAKLPNPSSSNTTAPEPTLSPPTEETTTPSELPSPYLTPMQPTELPYTPGAFSNTGGSTPKDGPSAGLSTLPKIPQVNKQSTSELVCLLLAAQHASLVQSLADQKASAEDQQALAADRRATQDRMAQFEQALLRLSVKPVTPTPSPEPSDRGVDLQRFRISDGPVYRGPFQSVEPFLNWVKLLEVFFDTEGVTLDTQEILFNFCPRMW</sequence>
<evidence type="ECO:0000313" key="2">
    <source>
        <dbReference type="EMBL" id="KNZ53549.1"/>
    </source>
</evidence>